<dbReference type="GO" id="GO:0005524">
    <property type="term" value="F:ATP binding"/>
    <property type="evidence" value="ECO:0007669"/>
    <property type="project" value="UniProtKB-KW"/>
</dbReference>
<accession>A0A7C1NUL8</accession>
<evidence type="ECO:0000259" key="1">
    <source>
        <dbReference type="Pfam" id="PF01935"/>
    </source>
</evidence>
<dbReference type="InterPro" id="IPR002789">
    <property type="entry name" value="HerA_central"/>
</dbReference>
<name>A0A7C1NUL8_UNCW3</name>
<reference evidence="2" key="1">
    <citation type="journal article" date="2020" name="mSystems">
        <title>Genome- and Community-Level Interaction Insights into Carbon Utilization and Element Cycling Functions of Hydrothermarchaeota in Hydrothermal Sediment.</title>
        <authorList>
            <person name="Zhou Z."/>
            <person name="Liu Y."/>
            <person name="Xu W."/>
            <person name="Pan J."/>
            <person name="Luo Z.H."/>
            <person name="Li M."/>
        </authorList>
    </citation>
    <scope>NUCLEOTIDE SEQUENCE [LARGE SCALE GENOMIC DNA]</scope>
    <source>
        <strain evidence="2">SpSt-265</strain>
        <strain evidence="3">SpSt-465</strain>
    </source>
</reference>
<dbReference type="Gene3D" id="3.40.50.300">
    <property type="entry name" value="P-loop containing nucleotide triphosphate hydrolases"/>
    <property type="match status" value="2"/>
</dbReference>
<keyword evidence="2" id="KW-0067">ATP-binding</keyword>
<gene>
    <name evidence="2" type="ORF">ENP94_06825</name>
    <name evidence="3" type="ORF">ENS16_02475</name>
</gene>
<dbReference type="SUPFAM" id="SSF52540">
    <property type="entry name" value="P-loop containing nucleoside triphosphate hydrolases"/>
    <property type="match status" value="1"/>
</dbReference>
<protein>
    <submittedName>
        <fullName evidence="2">ATP-binding protein</fullName>
    </submittedName>
</protein>
<sequence length="541" mass="61361">MEKTREFDIGYIIEVSGERALVELRADTTKPLGEDYYPGQPGSYVKIPFRDFQIIGTVTSVRMETSNAVSSGAGRKVAECILLGTLEHDERFFRGVAVYPNVGQTVQMVSSRELNKIFSEFSEFGFSFGRPTSARDQRVYVQVNRFFGGHIAVLGTTGSGKSYTVVSILQQTIRKYPNPHIVVLDLHGEYARAFPEGVNLINANNIDLPYWVLNFEEFVDLTVDMNEPTAKNQITVIRDSLLRARQAWDTRERLGLGEQITADSPVYYELDELIAMLRDWNIQMVYNGLGEQEEGPLYGVFDKFLIRMDSRLSDPRYHFMFKPRVYDASPKFSDLLRDYLSIDAPHRMTVIDLSGLPSDAVGVVVAVITRIAFEFNLWNPQRERCPILLVLEEAHNYVPNHADGRFTAARSAVERLAKEGRKYGIGLILVSQRPKELSETVLSQCNTFITMRLTNPADQDYVRRLVPDSLAGLLNMLPALRTGEALILGDSVAMPTRMMVDLPDPQPGTGDIQFARWWQNGVDSLNLEQVIKRWRTRRQDL</sequence>
<dbReference type="InterPro" id="IPR008571">
    <property type="entry name" value="HerA-like"/>
</dbReference>
<feature type="domain" description="Helicase HerA central" evidence="1">
    <location>
        <begin position="128"/>
        <end position="370"/>
    </location>
</feature>
<dbReference type="InterPro" id="IPR027417">
    <property type="entry name" value="P-loop_NTPase"/>
</dbReference>
<dbReference type="EMBL" id="DSTU01000004">
    <property type="protein sequence ID" value="HFJ53539.1"/>
    <property type="molecule type" value="Genomic_DNA"/>
</dbReference>
<dbReference type="PANTHER" id="PTHR42957">
    <property type="entry name" value="HELICASE MJ1565-RELATED"/>
    <property type="match status" value="1"/>
</dbReference>
<dbReference type="Pfam" id="PF01935">
    <property type="entry name" value="DUF87"/>
    <property type="match status" value="1"/>
</dbReference>
<dbReference type="AlphaFoldDB" id="A0A7C1NUL8"/>
<comment type="caution">
    <text evidence="2">The sequence shown here is derived from an EMBL/GenBank/DDBJ whole genome shotgun (WGS) entry which is preliminary data.</text>
</comment>
<evidence type="ECO:0000313" key="2">
    <source>
        <dbReference type="EMBL" id="HEA87700.1"/>
    </source>
</evidence>
<proteinExistence type="predicted"/>
<keyword evidence="2" id="KW-0547">Nucleotide-binding</keyword>
<organism evidence="2">
    <name type="scientific">candidate division WOR-3 bacterium</name>
    <dbReference type="NCBI Taxonomy" id="2052148"/>
    <lineage>
        <taxon>Bacteria</taxon>
        <taxon>Bacteria division WOR-3</taxon>
    </lineage>
</organism>
<evidence type="ECO:0000313" key="3">
    <source>
        <dbReference type="EMBL" id="HFJ53539.1"/>
    </source>
</evidence>
<dbReference type="EMBL" id="DSLG01000008">
    <property type="protein sequence ID" value="HEA87700.1"/>
    <property type="molecule type" value="Genomic_DNA"/>
</dbReference>
<dbReference type="PANTHER" id="PTHR42957:SF1">
    <property type="entry name" value="HELICASE MJ1565-RELATED"/>
    <property type="match status" value="1"/>
</dbReference>